<proteinExistence type="inferred from homology"/>
<dbReference type="Gene3D" id="1.10.1740.10">
    <property type="match status" value="1"/>
</dbReference>
<evidence type="ECO:0000259" key="5">
    <source>
        <dbReference type="Pfam" id="PF04542"/>
    </source>
</evidence>
<evidence type="ECO:0000256" key="2">
    <source>
        <dbReference type="ARBA" id="ARBA00023015"/>
    </source>
</evidence>
<organism evidence="7 8">
    <name type="scientific">Pelotomaculum isophthalicicum JI</name>
    <dbReference type="NCBI Taxonomy" id="947010"/>
    <lineage>
        <taxon>Bacteria</taxon>
        <taxon>Bacillati</taxon>
        <taxon>Bacillota</taxon>
        <taxon>Clostridia</taxon>
        <taxon>Eubacteriales</taxon>
        <taxon>Desulfotomaculaceae</taxon>
        <taxon>Pelotomaculum</taxon>
    </lineage>
</organism>
<comment type="similarity">
    <text evidence="1">Belongs to the sigma-70 factor family. ECF subfamily.</text>
</comment>
<dbReference type="SUPFAM" id="SSF88946">
    <property type="entry name" value="Sigma2 domain of RNA polymerase sigma factors"/>
    <property type="match status" value="1"/>
</dbReference>
<dbReference type="InterPro" id="IPR036388">
    <property type="entry name" value="WH-like_DNA-bd_sf"/>
</dbReference>
<keyword evidence="4" id="KW-0804">Transcription</keyword>
<dbReference type="GO" id="GO:0016987">
    <property type="term" value="F:sigma factor activity"/>
    <property type="evidence" value="ECO:0007669"/>
    <property type="project" value="UniProtKB-KW"/>
</dbReference>
<keyword evidence="3" id="KW-0731">Sigma factor</keyword>
<dbReference type="GO" id="GO:0003677">
    <property type="term" value="F:DNA binding"/>
    <property type="evidence" value="ECO:0007669"/>
    <property type="project" value="InterPro"/>
</dbReference>
<dbReference type="PANTHER" id="PTHR43133:SF51">
    <property type="entry name" value="RNA POLYMERASE SIGMA FACTOR"/>
    <property type="match status" value="1"/>
</dbReference>
<name>A0A9X4GYH7_9FIRM</name>
<dbReference type="NCBIfam" id="TIGR02937">
    <property type="entry name" value="sigma70-ECF"/>
    <property type="match status" value="1"/>
</dbReference>
<evidence type="ECO:0000313" key="8">
    <source>
        <dbReference type="Proteomes" id="UP001154312"/>
    </source>
</evidence>
<feature type="domain" description="RNA polymerase sigma-70 region 2" evidence="5">
    <location>
        <begin position="13"/>
        <end position="78"/>
    </location>
</feature>
<dbReference type="Pfam" id="PF04542">
    <property type="entry name" value="Sigma70_r2"/>
    <property type="match status" value="1"/>
</dbReference>
<dbReference type="Gene3D" id="1.10.10.10">
    <property type="entry name" value="Winged helix-like DNA-binding domain superfamily/Winged helix DNA-binding domain"/>
    <property type="match status" value="1"/>
</dbReference>
<protein>
    <submittedName>
        <fullName evidence="7">RNA polymerase sigma factor</fullName>
    </submittedName>
</protein>
<gene>
    <name evidence="7" type="ORF">L7E55_05370</name>
</gene>
<dbReference type="InterPro" id="IPR007627">
    <property type="entry name" value="RNA_pol_sigma70_r2"/>
</dbReference>
<keyword evidence="8" id="KW-1185">Reference proteome</keyword>
<evidence type="ECO:0000256" key="1">
    <source>
        <dbReference type="ARBA" id="ARBA00010641"/>
    </source>
</evidence>
<comment type="caution">
    <text evidence="7">The sequence shown here is derived from an EMBL/GenBank/DDBJ whole genome shotgun (WGS) entry which is preliminary data.</text>
</comment>
<accession>A0A9X4GYH7</accession>
<sequence>MADIQYELFDQLYCDNLARVFKLALGLTGNTNDAEEITQEAFFRAFRFYHCFREESSFYTWIYQITLNVANDYLKQRTKLPMYTLIEDLGYSIEEIIDPNPANDPETELFAREARFKCLHCLTECLPLNQRKVLCLAFTVGLPYKLIAEILECSVSSVKTTLHRAKKRIAGYLEDRCQLIKKTNPCNCSQWVRFGLQRGWITKQALVNPRPEIKIQAEKEIVKLSALRHTYQSLYRETADELLAQRIRRGIKNKEWAIIS</sequence>
<evidence type="ECO:0000313" key="7">
    <source>
        <dbReference type="EMBL" id="MDF9407792.1"/>
    </source>
</evidence>
<keyword evidence="2" id="KW-0805">Transcription regulation</keyword>
<dbReference type="InterPro" id="IPR013249">
    <property type="entry name" value="RNA_pol_sigma70_r4_t2"/>
</dbReference>
<dbReference type="SUPFAM" id="SSF88659">
    <property type="entry name" value="Sigma3 and sigma4 domains of RNA polymerase sigma factors"/>
    <property type="match status" value="1"/>
</dbReference>
<dbReference type="InterPro" id="IPR013324">
    <property type="entry name" value="RNA_pol_sigma_r3/r4-like"/>
</dbReference>
<dbReference type="GO" id="GO:0006352">
    <property type="term" value="P:DNA-templated transcription initiation"/>
    <property type="evidence" value="ECO:0007669"/>
    <property type="project" value="InterPro"/>
</dbReference>
<dbReference type="Proteomes" id="UP001154312">
    <property type="component" value="Unassembled WGS sequence"/>
</dbReference>
<dbReference type="EMBL" id="JAKOAV010000007">
    <property type="protein sequence ID" value="MDF9407792.1"/>
    <property type="molecule type" value="Genomic_DNA"/>
</dbReference>
<dbReference type="RefSeq" id="WP_277443043.1">
    <property type="nucleotide sequence ID" value="NZ_JAKOAV010000007.1"/>
</dbReference>
<dbReference type="PANTHER" id="PTHR43133">
    <property type="entry name" value="RNA POLYMERASE ECF-TYPE SIGMA FACTO"/>
    <property type="match status" value="1"/>
</dbReference>
<reference evidence="7" key="1">
    <citation type="submission" date="2022-02" db="EMBL/GenBank/DDBJ databases">
        <authorList>
            <person name="Leng L."/>
        </authorList>
    </citation>
    <scope>NUCLEOTIDE SEQUENCE</scope>
    <source>
        <strain evidence="7">JI</strain>
    </source>
</reference>
<dbReference type="InterPro" id="IPR039425">
    <property type="entry name" value="RNA_pol_sigma-70-like"/>
</dbReference>
<dbReference type="Pfam" id="PF08281">
    <property type="entry name" value="Sigma70_r4_2"/>
    <property type="match status" value="1"/>
</dbReference>
<dbReference type="CDD" id="cd06171">
    <property type="entry name" value="Sigma70_r4"/>
    <property type="match status" value="1"/>
</dbReference>
<dbReference type="InterPro" id="IPR013325">
    <property type="entry name" value="RNA_pol_sigma_r2"/>
</dbReference>
<evidence type="ECO:0000259" key="6">
    <source>
        <dbReference type="Pfam" id="PF08281"/>
    </source>
</evidence>
<dbReference type="InterPro" id="IPR014284">
    <property type="entry name" value="RNA_pol_sigma-70_dom"/>
</dbReference>
<evidence type="ECO:0000256" key="4">
    <source>
        <dbReference type="ARBA" id="ARBA00023163"/>
    </source>
</evidence>
<feature type="domain" description="RNA polymerase sigma factor 70 region 4 type 2" evidence="6">
    <location>
        <begin position="117"/>
        <end position="169"/>
    </location>
</feature>
<dbReference type="AlphaFoldDB" id="A0A9X4GYH7"/>
<evidence type="ECO:0000256" key="3">
    <source>
        <dbReference type="ARBA" id="ARBA00023082"/>
    </source>
</evidence>